<dbReference type="InterPro" id="IPR002575">
    <property type="entry name" value="Aminoglycoside_PTrfase"/>
</dbReference>
<organism evidence="4 5">
    <name type="scientific">Alcanivorax profundi</name>
    <dbReference type="NCBI Taxonomy" id="2338368"/>
    <lineage>
        <taxon>Bacteria</taxon>
        <taxon>Pseudomonadati</taxon>
        <taxon>Pseudomonadota</taxon>
        <taxon>Gammaproteobacteria</taxon>
        <taxon>Oceanospirillales</taxon>
        <taxon>Alcanivoracaceae</taxon>
        <taxon>Alcanivorax</taxon>
    </lineage>
</organism>
<protein>
    <submittedName>
        <fullName evidence="4">Aminoglycoside phosphotransferase</fullName>
    </submittedName>
</protein>
<name>A0A418XW94_9GAMM</name>
<dbReference type="Gene3D" id="3.90.1200.10">
    <property type="match status" value="1"/>
</dbReference>
<keyword evidence="2" id="KW-0067">ATP-binding</keyword>
<reference evidence="4 5" key="1">
    <citation type="submission" date="2018-09" db="EMBL/GenBank/DDBJ databases">
        <title>Alcanivorax profundi sp. nov., isolated from 1000 m-depth seawater of the Mariana Trench.</title>
        <authorList>
            <person name="Liu J."/>
        </authorList>
    </citation>
    <scope>NUCLEOTIDE SEQUENCE [LARGE SCALE GENOMIC DNA]</scope>
    <source>
        <strain evidence="4 5">MTEO17</strain>
    </source>
</reference>
<dbReference type="AlphaFoldDB" id="A0A418XW94"/>
<sequence length="334" mass="38233">MQPDKSKSDVTPDPRKADLDQWVSAYLGAQVVGETASADASFRRYFRYQHDGRSLVAMDAPPSHEDCRPFIDVAGRLDAAGVHVPKIVHQDLAQGFLLLTDMGTETWLHALNEANADRWYSAAIDTLITQQQYADVAGLPVYDEALLQRELELFPQWYLFRHREMVVTGELRQRLDRVFDRLIDSALAQPRVFVHRDYMPRNLMVSEPNPGVIDFQDAVAGPITYDVISLFKDAFLSWPEARVLNWLREYFDKATAAGLPVPKDFDTFLRDCDLMGAQRHIKVIGIFARICHRDGKPKYLGDVPRFFAYLRTVIARRPELADLQWVLDQLEDNP</sequence>
<feature type="domain" description="Aminoglycoside phosphotransferase" evidence="3">
    <location>
        <begin position="35"/>
        <end position="254"/>
    </location>
</feature>
<dbReference type="RefSeq" id="WP_119918052.1">
    <property type="nucleotide sequence ID" value="NZ_QYYA01000003.1"/>
</dbReference>
<dbReference type="Gene3D" id="3.30.200.20">
    <property type="entry name" value="Phosphorylase Kinase, domain 1"/>
    <property type="match status" value="1"/>
</dbReference>
<proteinExistence type="predicted"/>
<evidence type="ECO:0000313" key="4">
    <source>
        <dbReference type="EMBL" id="RJG17097.1"/>
    </source>
</evidence>
<keyword evidence="5" id="KW-1185">Reference proteome</keyword>
<dbReference type="OrthoDB" id="9809275at2"/>
<accession>A0A418XW94</accession>
<evidence type="ECO:0000313" key="5">
    <source>
        <dbReference type="Proteomes" id="UP000283734"/>
    </source>
</evidence>
<evidence type="ECO:0000256" key="1">
    <source>
        <dbReference type="ARBA" id="ARBA00022741"/>
    </source>
</evidence>
<evidence type="ECO:0000259" key="3">
    <source>
        <dbReference type="Pfam" id="PF01636"/>
    </source>
</evidence>
<dbReference type="EMBL" id="QYYA01000003">
    <property type="protein sequence ID" value="RJG17097.1"/>
    <property type="molecule type" value="Genomic_DNA"/>
</dbReference>
<dbReference type="Proteomes" id="UP000283734">
    <property type="component" value="Unassembled WGS sequence"/>
</dbReference>
<comment type="caution">
    <text evidence="4">The sequence shown here is derived from an EMBL/GenBank/DDBJ whole genome shotgun (WGS) entry which is preliminary data.</text>
</comment>
<dbReference type="SUPFAM" id="SSF56112">
    <property type="entry name" value="Protein kinase-like (PK-like)"/>
    <property type="match status" value="1"/>
</dbReference>
<gene>
    <name evidence="4" type="ORF">D4A39_10150</name>
</gene>
<dbReference type="InterPro" id="IPR011009">
    <property type="entry name" value="Kinase-like_dom_sf"/>
</dbReference>
<dbReference type="PANTHER" id="PTHR33540">
    <property type="entry name" value="TRNA THREONYLCARBAMOYLADENOSINE BIOSYNTHESIS PROTEIN TSAE"/>
    <property type="match status" value="1"/>
</dbReference>
<dbReference type="Pfam" id="PF01636">
    <property type="entry name" value="APH"/>
    <property type="match status" value="1"/>
</dbReference>
<keyword evidence="4" id="KW-0808">Transferase</keyword>
<dbReference type="GO" id="GO:0005524">
    <property type="term" value="F:ATP binding"/>
    <property type="evidence" value="ECO:0007669"/>
    <property type="project" value="UniProtKB-KW"/>
</dbReference>
<keyword evidence="1" id="KW-0547">Nucleotide-binding</keyword>
<dbReference type="GO" id="GO:0016740">
    <property type="term" value="F:transferase activity"/>
    <property type="evidence" value="ECO:0007669"/>
    <property type="project" value="UniProtKB-KW"/>
</dbReference>
<dbReference type="PANTHER" id="PTHR33540:SF1">
    <property type="entry name" value="N-ACETYLMURAMATE_N-ACETYLGLUCOSAMINE KINASE"/>
    <property type="match status" value="1"/>
</dbReference>
<evidence type="ECO:0000256" key="2">
    <source>
        <dbReference type="ARBA" id="ARBA00022840"/>
    </source>
</evidence>